<name>A0A919SG07_9ACTN</name>
<dbReference type="InterPro" id="IPR014325">
    <property type="entry name" value="RNA_pol_sigma-E_actinobac"/>
</dbReference>
<accession>A0A919SG07</accession>
<dbReference type="InterPro" id="IPR013325">
    <property type="entry name" value="RNA_pol_sigma_r2"/>
</dbReference>
<gene>
    <name evidence="8" type="ORF">Aco04nite_23920</name>
</gene>
<feature type="domain" description="RNA polymerase sigma-70 region 2" evidence="6">
    <location>
        <begin position="12"/>
        <end position="75"/>
    </location>
</feature>
<dbReference type="Gene3D" id="1.10.1740.10">
    <property type="match status" value="1"/>
</dbReference>
<evidence type="ECO:0000256" key="3">
    <source>
        <dbReference type="ARBA" id="ARBA00023082"/>
    </source>
</evidence>
<dbReference type="NCBIfam" id="TIGR02983">
    <property type="entry name" value="SigE-fam_strep"/>
    <property type="match status" value="1"/>
</dbReference>
<dbReference type="Pfam" id="PF04542">
    <property type="entry name" value="Sigma70_r2"/>
    <property type="match status" value="1"/>
</dbReference>
<keyword evidence="4" id="KW-0238">DNA-binding</keyword>
<dbReference type="Proteomes" id="UP000680865">
    <property type="component" value="Unassembled WGS sequence"/>
</dbReference>
<dbReference type="CDD" id="cd06171">
    <property type="entry name" value="Sigma70_r4"/>
    <property type="match status" value="1"/>
</dbReference>
<dbReference type="Gene3D" id="1.10.10.10">
    <property type="entry name" value="Winged helix-like DNA-binding domain superfamily/Winged helix DNA-binding domain"/>
    <property type="match status" value="1"/>
</dbReference>
<evidence type="ECO:0000313" key="8">
    <source>
        <dbReference type="EMBL" id="GIM71165.1"/>
    </source>
</evidence>
<dbReference type="InterPro" id="IPR036388">
    <property type="entry name" value="WH-like_DNA-bd_sf"/>
</dbReference>
<evidence type="ECO:0000259" key="6">
    <source>
        <dbReference type="Pfam" id="PF04542"/>
    </source>
</evidence>
<organism evidence="8 9">
    <name type="scientific">Winogradskya consettensis</name>
    <dbReference type="NCBI Taxonomy" id="113560"/>
    <lineage>
        <taxon>Bacteria</taxon>
        <taxon>Bacillati</taxon>
        <taxon>Actinomycetota</taxon>
        <taxon>Actinomycetes</taxon>
        <taxon>Micromonosporales</taxon>
        <taxon>Micromonosporaceae</taxon>
        <taxon>Winogradskya</taxon>
    </lineage>
</organism>
<dbReference type="PANTHER" id="PTHR43133">
    <property type="entry name" value="RNA POLYMERASE ECF-TYPE SIGMA FACTO"/>
    <property type="match status" value="1"/>
</dbReference>
<sequence>MRDAEEFDAFYAASAGNVVGHVYALTGSRSEAEDAVAEAFMRAWQRWPAVRDADSPEAWVRRVASRIAVSSWRKTVNRLRAHRREAVDQPVPGLSEDHVALLQALRHLHPHQRRAVVLHHLNDLTVAEVAAEMNTPVGTVKSYLVRGRRTMAALLAPTDLPQEEKNHA</sequence>
<keyword evidence="2" id="KW-0805">Transcription regulation</keyword>
<comment type="similarity">
    <text evidence="1">Belongs to the sigma-70 factor family. ECF subfamily.</text>
</comment>
<dbReference type="RefSeq" id="WP_212997297.1">
    <property type="nucleotide sequence ID" value="NZ_BAAATW010000025.1"/>
</dbReference>
<dbReference type="SUPFAM" id="SSF88946">
    <property type="entry name" value="Sigma2 domain of RNA polymerase sigma factors"/>
    <property type="match status" value="1"/>
</dbReference>
<feature type="domain" description="RNA polymerase sigma factor 70 region 4 type 2" evidence="7">
    <location>
        <begin position="99"/>
        <end position="151"/>
    </location>
</feature>
<evidence type="ECO:0000256" key="1">
    <source>
        <dbReference type="ARBA" id="ARBA00010641"/>
    </source>
</evidence>
<dbReference type="SUPFAM" id="SSF88659">
    <property type="entry name" value="Sigma3 and sigma4 domains of RNA polymerase sigma factors"/>
    <property type="match status" value="1"/>
</dbReference>
<dbReference type="InterPro" id="IPR039425">
    <property type="entry name" value="RNA_pol_sigma-70-like"/>
</dbReference>
<protein>
    <submittedName>
        <fullName evidence="8">RNA polymerase sigma24 factor</fullName>
    </submittedName>
</protein>
<evidence type="ECO:0000256" key="2">
    <source>
        <dbReference type="ARBA" id="ARBA00023015"/>
    </source>
</evidence>
<dbReference type="GO" id="GO:0016987">
    <property type="term" value="F:sigma factor activity"/>
    <property type="evidence" value="ECO:0007669"/>
    <property type="project" value="UniProtKB-KW"/>
</dbReference>
<dbReference type="Pfam" id="PF08281">
    <property type="entry name" value="Sigma70_r4_2"/>
    <property type="match status" value="1"/>
</dbReference>
<dbReference type="InterPro" id="IPR014284">
    <property type="entry name" value="RNA_pol_sigma-70_dom"/>
</dbReference>
<dbReference type="InterPro" id="IPR013249">
    <property type="entry name" value="RNA_pol_sigma70_r4_t2"/>
</dbReference>
<evidence type="ECO:0000313" key="9">
    <source>
        <dbReference type="Proteomes" id="UP000680865"/>
    </source>
</evidence>
<evidence type="ECO:0000256" key="4">
    <source>
        <dbReference type="ARBA" id="ARBA00023125"/>
    </source>
</evidence>
<dbReference type="InterPro" id="IPR013324">
    <property type="entry name" value="RNA_pol_sigma_r3/r4-like"/>
</dbReference>
<keyword evidence="5" id="KW-0804">Transcription</keyword>
<dbReference type="GO" id="GO:0006352">
    <property type="term" value="P:DNA-templated transcription initiation"/>
    <property type="evidence" value="ECO:0007669"/>
    <property type="project" value="InterPro"/>
</dbReference>
<evidence type="ECO:0000259" key="7">
    <source>
        <dbReference type="Pfam" id="PF08281"/>
    </source>
</evidence>
<proteinExistence type="inferred from homology"/>
<dbReference type="PANTHER" id="PTHR43133:SF50">
    <property type="entry name" value="ECF RNA POLYMERASE SIGMA FACTOR SIGM"/>
    <property type="match status" value="1"/>
</dbReference>
<dbReference type="GO" id="GO:0003677">
    <property type="term" value="F:DNA binding"/>
    <property type="evidence" value="ECO:0007669"/>
    <property type="project" value="UniProtKB-KW"/>
</dbReference>
<dbReference type="InterPro" id="IPR007627">
    <property type="entry name" value="RNA_pol_sigma70_r2"/>
</dbReference>
<dbReference type="AlphaFoldDB" id="A0A919SG07"/>
<keyword evidence="9" id="KW-1185">Reference proteome</keyword>
<keyword evidence="3" id="KW-0731">Sigma factor</keyword>
<comment type="caution">
    <text evidence="8">The sequence shown here is derived from an EMBL/GenBank/DDBJ whole genome shotgun (WGS) entry which is preliminary data.</text>
</comment>
<dbReference type="EMBL" id="BOQP01000009">
    <property type="protein sequence ID" value="GIM71165.1"/>
    <property type="molecule type" value="Genomic_DNA"/>
</dbReference>
<evidence type="ECO:0000256" key="5">
    <source>
        <dbReference type="ARBA" id="ARBA00023163"/>
    </source>
</evidence>
<reference evidence="8" key="1">
    <citation type="submission" date="2021-03" db="EMBL/GenBank/DDBJ databases">
        <title>Whole genome shotgun sequence of Actinoplanes consettensis NBRC 14913.</title>
        <authorList>
            <person name="Komaki H."/>
            <person name="Tamura T."/>
        </authorList>
    </citation>
    <scope>NUCLEOTIDE SEQUENCE</scope>
    <source>
        <strain evidence="8">NBRC 14913</strain>
    </source>
</reference>
<dbReference type="NCBIfam" id="TIGR02937">
    <property type="entry name" value="sigma70-ECF"/>
    <property type="match status" value="1"/>
</dbReference>